<dbReference type="InterPro" id="IPR044824">
    <property type="entry name" value="MAIN-like"/>
</dbReference>
<comment type="caution">
    <text evidence="3">The sequence shown here is derived from an EMBL/GenBank/DDBJ whole genome shotgun (WGS) entry which is preliminary data.</text>
</comment>
<feature type="compositionally biased region" description="Polar residues" evidence="1">
    <location>
        <begin position="214"/>
        <end position="228"/>
    </location>
</feature>
<dbReference type="EMBL" id="JABEZX010350366">
    <property type="protein sequence ID" value="MBA0576591.1"/>
    <property type="molecule type" value="Genomic_DNA"/>
</dbReference>
<dbReference type="GO" id="GO:0010073">
    <property type="term" value="P:meristem maintenance"/>
    <property type="evidence" value="ECO:0007669"/>
    <property type="project" value="InterPro"/>
</dbReference>
<dbReference type="PANTHER" id="PTHR46033">
    <property type="entry name" value="PROTEIN MAIN-LIKE 2"/>
    <property type="match status" value="1"/>
</dbReference>
<keyword evidence="4" id="KW-1185">Reference proteome</keyword>
<sequence>MSWLRETFPVPGDDSIEVQRVRYARAYILQIIGGYLILDKSRNLAHLRWLLKLIDFRAAGELSWGSAVLVTLYREMCRATQPNKIKIGGFLALLQSWVRFRFPFLRPRVNHLYTFPLVTRWNHSPSYRGIPTALEDIRLLLDQRSEAHSNPYMYPFSTPMPSWNVWPGASHFPMTPTQPTIYTPSSQAGLHEAPLGSSTHFQYPAPWVMQTPTGSLFYQGGSSSQRPQSEADPEQPQP</sequence>
<evidence type="ECO:0000313" key="3">
    <source>
        <dbReference type="EMBL" id="MBA0576591.1"/>
    </source>
</evidence>
<organism evidence="3 4">
    <name type="scientific">Gossypium lobatum</name>
    <dbReference type="NCBI Taxonomy" id="34289"/>
    <lineage>
        <taxon>Eukaryota</taxon>
        <taxon>Viridiplantae</taxon>
        <taxon>Streptophyta</taxon>
        <taxon>Embryophyta</taxon>
        <taxon>Tracheophyta</taxon>
        <taxon>Spermatophyta</taxon>
        <taxon>Magnoliopsida</taxon>
        <taxon>eudicotyledons</taxon>
        <taxon>Gunneridae</taxon>
        <taxon>Pentapetalae</taxon>
        <taxon>rosids</taxon>
        <taxon>malvids</taxon>
        <taxon>Malvales</taxon>
        <taxon>Malvaceae</taxon>
        <taxon>Malvoideae</taxon>
        <taxon>Gossypium</taxon>
    </lineage>
</organism>
<evidence type="ECO:0000313" key="4">
    <source>
        <dbReference type="Proteomes" id="UP000593572"/>
    </source>
</evidence>
<reference evidence="3 4" key="1">
    <citation type="journal article" date="2019" name="Genome Biol. Evol.">
        <title>Insights into the evolution of the New World diploid cottons (Gossypium, subgenus Houzingenia) based on genome sequencing.</title>
        <authorList>
            <person name="Grover C.E."/>
            <person name="Arick M.A. 2nd"/>
            <person name="Thrash A."/>
            <person name="Conover J.L."/>
            <person name="Sanders W.S."/>
            <person name="Peterson D.G."/>
            <person name="Frelichowski J.E."/>
            <person name="Scheffler J.A."/>
            <person name="Scheffler B.E."/>
            <person name="Wendel J.F."/>
        </authorList>
    </citation>
    <scope>NUCLEOTIDE SEQUENCE [LARGE SCALE GENOMIC DNA]</scope>
    <source>
        <strain evidence="3">157</strain>
        <tissue evidence="3">Leaf</tissue>
    </source>
</reference>
<dbReference type="InterPro" id="IPR019557">
    <property type="entry name" value="AminoTfrase-like_pln_mobile"/>
</dbReference>
<protein>
    <recommendedName>
        <fullName evidence="2">Aminotransferase-like plant mobile domain-containing protein</fullName>
    </recommendedName>
</protein>
<dbReference type="Pfam" id="PF10536">
    <property type="entry name" value="PMD"/>
    <property type="match status" value="1"/>
</dbReference>
<evidence type="ECO:0000259" key="2">
    <source>
        <dbReference type="Pfam" id="PF10536"/>
    </source>
</evidence>
<dbReference type="PANTHER" id="PTHR46033:SF8">
    <property type="entry name" value="PROTEIN MAINTENANCE OF MERISTEMS-LIKE"/>
    <property type="match status" value="1"/>
</dbReference>
<feature type="region of interest" description="Disordered" evidence="1">
    <location>
        <begin position="214"/>
        <end position="238"/>
    </location>
</feature>
<name>A0A7J8NHY7_9ROSI</name>
<evidence type="ECO:0000256" key="1">
    <source>
        <dbReference type="SAM" id="MobiDB-lite"/>
    </source>
</evidence>
<feature type="domain" description="Aminotransferase-like plant mobile" evidence="2">
    <location>
        <begin position="2"/>
        <end position="153"/>
    </location>
</feature>
<proteinExistence type="predicted"/>
<gene>
    <name evidence="3" type="ORF">Golob_025329</name>
</gene>
<dbReference type="Proteomes" id="UP000593572">
    <property type="component" value="Unassembled WGS sequence"/>
</dbReference>
<dbReference type="AlphaFoldDB" id="A0A7J8NHY7"/>
<accession>A0A7J8NHY7</accession>